<dbReference type="Gramene" id="TKW29089">
    <property type="protein sequence ID" value="TKW29089"/>
    <property type="gene ID" value="SEVIR_3G373080v2"/>
</dbReference>
<dbReference type="Proteomes" id="UP000298652">
    <property type="component" value="Chromosome 3"/>
</dbReference>
<evidence type="ECO:0000313" key="2">
    <source>
        <dbReference type="EMBL" id="TKW29089.1"/>
    </source>
</evidence>
<organism evidence="2 3">
    <name type="scientific">Setaria viridis</name>
    <name type="common">Green bristlegrass</name>
    <name type="synonym">Setaria italica subsp. viridis</name>
    <dbReference type="NCBI Taxonomy" id="4556"/>
    <lineage>
        <taxon>Eukaryota</taxon>
        <taxon>Viridiplantae</taxon>
        <taxon>Streptophyta</taxon>
        <taxon>Embryophyta</taxon>
        <taxon>Tracheophyta</taxon>
        <taxon>Spermatophyta</taxon>
        <taxon>Magnoliopsida</taxon>
        <taxon>Liliopsida</taxon>
        <taxon>Poales</taxon>
        <taxon>Poaceae</taxon>
        <taxon>PACMAD clade</taxon>
        <taxon>Panicoideae</taxon>
        <taxon>Panicodae</taxon>
        <taxon>Paniceae</taxon>
        <taxon>Cenchrinae</taxon>
        <taxon>Setaria</taxon>
    </lineage>
</organism>
<accession>A0A4U6VN17</accession>
<proteinExistence type="predicted"/>
<evidence type="ECO:0000256" key="1">
    <source>
        <dbReference type="SAM" id="MobiDB-lite"/>
    </source>
</evidence>
<keyword evidence="3" id="KW-1185">Reference proteome</keyword>
<protein>
    <submittedName>
        <fullName evidence="2">Uncharacterized protein</fullName>
    </submittedName>
</protein>
<dbReference type="AlphaFoldDB" id="A0A4U6VN17"/>
<dbReference type="EMBL" id="CM016554">
    <property type="protein sequence ID" value="TKW29089.1"/>
    <property type="molecule type" value="Genomic_DNA"/>
</dbReference>
<feature type="region of interest" description="Disordered" evidence="1">
    <location>
        <begin position="175"/>
        <end position="222"/>
    </location>
</feature>
<sequence length="222" mass="23630">MTCWTRGTPSCTSSCSRRRIAVSRPSPRQRRDLRAAQEDAGWSAEALAKSHEERSAFAEELDALKNVAQLVISKVLGLGSSTSTPAINLAAVPDMVQMLIVDGIFHGALGVLTSVVSHFPDLDLERLRGGYAPGMNLEEIQELGQSLVPHVQALTENITAKWVIESRLAENVADSSVVAQSEVEPGEILDTSGSAADPPAIEGPPVPATVAPGDRTEREQQA</sequence>
<reference evidence="2" key="1">
    <citation type="submission" date="2019-03" db="EMBL/GenBank/DDBJ databases">
        <title>WGS assembly of Setaria viridis.</title>
        <authorList>
            <person name="Huang P."/>
            <person name="Jenkins J."/>
            <person name="Grimwood J."/>
            <person name="Barry K."/>
            <person name="Healey A."/>
            <person name="Mamidi S."/>
            <person name="Sreedasyam A."/>
            <person name="Shu S."/>
            <person name="Feldman M."/>
            <person name="Wu J."/>
            <person name="Yu Y."/>
            <person name="Chen C."/>
            <person name="Johnson J."/>
            <person name="Rokhsar D."/>
            <person name="Baxter I."/>
            <person name="Schmutz J."/>
            <person name="Brutnell T."/>
            <person name="Kellogg E."/>
        </authorList>
    </citation>
    <scope>NUCLEOTIDE SEQUENCE [LARGE SCALE GENOMIC DNA]</scope>
</reference>
<evidence type="ECO:0000313" key="3">
    <source>
        <dbReference type="Proteomes" id="UP000298652"/>
    </source>
</evidence>
<gene>
    <name evidence="2" type="ORF">SEVIR_3G373080v2</name>
</gene>
<name>A0A4U6VN17_SETVI</name>